<reference evidence="2 3" key="1">
    <citation type="submission" date="2018-04" db="EMBL/GenBank/DDBJ databases">
        <title>Genomic Encyclopedia of Type Strains, Phase III (KMG-III): the genomes of soil and plant-associated and newly described type strains.</title>
        <authorList>
            <person name="Whitman W."/>
        </authorList>
    </citation>
    <scope>NUCLEOTIDE SEQUENCE [LARGE SCALE GENOMIC DNA]</scope>
    <source>
        <strain evidence="2 3">KA25</strain>
    </source>
</reference>
<dbReference type="Gene3D" id="1.25.40.10">
    <property type="entry name" value="Tetratricopeptide repeat domain"/>
    <property type="match status" value="1"/>
</dbReference>
<keyword evidence="3" id="KW-1185">Reference proteome</keyword>
<dbReference type="OrthoDB" id="9807521at2"/>
<evidence type="ECO:0000313" key="2">
    <source>
        <dbReference type="EMBL" id="PTR18700.1"/>
    </source>
</evidence>
<dbReference type="InterPro" id="IPR016032">
    <property type="entry name" value="Sig_transdc_resp-reg_C-effctor"/>
</dbReference>
<dbReference type="Proteomes" id="UP000244060">
    <property type="component" value="Unassembled WGS sequence"/>
</dbReference>
<comment type="caution">
    <text evidence="2">The sequence shown here is derived from an EMBL/GenBank/DDBJ whole genome shotgun (WGS) entry which is preliminary data.</text>
</comment>
<evidence type="ECO:0000313" key="3">
    <source>
        <dbReference type="Proteomes" id="UP000244060"/>
    </source>
</evidence>
<name>A0A2T5K8E4_9RHOB</name>
<dbReference type="InterPro" id="IPR051677">
    <property type="entry name" value="AfsR-DnrI-RedD_regulator"/>
</dbReference>
<feature type="region of interest" description="Disordered" evidence="1">
    <location>
        <begin position="209"/>
        <end position="245"/>
    </location>
</feature>
<dbReference type="RefSeq" id="WP_108220893.1">
    <property type="nucleotide sequence ID" value="NZ_CP090021.1"/>
</dbReference>
<dbReference type="EMBL" id="QAOT01000007">
    <property type="protein sequence ID" value="PTR18700.1"/>
    <property type="molecule type" value="Genomic_DNA"/>
</dbReference>
<dbReference type="AlphaFoldDB" id="A0A2T5K8E4"/>
<dbReference type="SUPFAM" id="SSF48452">
    <property type="entry name" value="TPR-like"/>
    <property type="match status" value="1"/>
</dbReference>
<proteinExistence type="predicted"/>
<dbReference type="InterPro" id="IPR036388">
    <property type="entry name" value="WH-like_DNA-bd_sf"/>
</dbReference>
<dbReference type="GO" id="GO:0003677">
    <property type="term" value="F:DNA binding"/>
    <property type="evidence" value="ECO:0007669"/>
    <property type="project" value="InterPro"/>
</dbReference>
<accession>A0A2T5K8E4</accession>
<dbReference type="Gene3D" id="1.10.10.10">
    <property type="entry name" value="Winged helix-like DNA-binding domain superfamily/Winged helix DNA-binding domain"/>
    <property type="match status" value="1"/>
</dbReference>
<sequence length="644" mass="70378">MLSCAIAAAARGSAAPVILVTALPKLVPRSLCRDRTDAGAPSCDVVVDRMTGVPPALRMYLFGPFTLLGPDGEELTPKSRKSRAILAMLAVAPRGSRSRVWLRDKLWSDRGEDQASASLRQALLDIRKSLGPRAAHVLTADKNTVSLDLAAVSVDALEFASRERRGEEAGTTEHFLEGIDVRDPEFEDWLSLERQSWFARLEEAGFEADLAPRPAPSEARREASQAVPRTSPPATPQGPSQGIARPEDEAGWRVAMMPPVILGGDPAAAVLQADVQRALRRALMETGDLRLVDMGPLGFGDTGLAGGALAARLPELIHLSVQVRVLSDVSYFRLGIVLQNPADNGLVWADEMVVPRREAATEASFAMPLIVRATEEAMLYFLRRHGGEAAEADGRIAAAVASMFRLARGDLDRSEQILRRHLDRTPTAQGYAWLAFLNTFRVGQRFNPADAPLIEETQHLARRALALEPGNALVSALVGHIHSYLFGEFDYAAALFEQSLRVNPAQTLAWDLYAMLHAYAGQPKRALAMARWARHLGAFSPHRYYFETTRAITGNFSGDHRTAIDAGQSALAERPDFNSLLRVLVSSNAHLDRPDEARLFLERLLQVEPNFSIASLREGGYPGLDTEGGRHFLDGLMKAGVRRH</sequence>
<dbReference type="InterPro" id="IPR011990">
    <property type="entry name" value="TPR-like_helical_dom_sf"/>
</dbReference>
<evidence type="ECO:0000256" key="1">
    <source>
        <dbReference type="SAM" id="MobiDB-lite"/>
    </source>
</evidence>
<protein>
    <submittedName>
        <fullName evidence="2">Uncharacterized protein</fullName>
    </submittedName>
</protein>
<dbReference type="GO" id="GO:0006355">
    <property type="term" value="P:regulation of DNA-templated transcription"/>
    <property type="evidence" value="ECO:0007669"/>
    <property type="project" value="InterPro"/>
</dbReference>
<organism evidence="2 3">
    <name type="scientific">Cereibacter azotoformans</name>
    <dbReference type="NCBI Taxonomy" id="43057"/>
    <lineage>
        <taxon>Bacteria</taxon>
        <taxon>Pseudomonadati</taxon>
        <taxon>Pseudomonadota</taxon>
        <taxon>Alphaproteobacteria</taxon>
        <taxon>Rhodobacterales</taxon>
        <taxon>Paracoccaceae</taxon>
        <taxon>Cereibacter</taxon>
    </lineage>
</organism>
<dbReference type="PANTHER" id="PTHR35807">
    <property type="entry name" value="TRANSCRIPTIONAL REGULATOR REDD-RELATED"/>
    <property type="match status" value="1"/>
</dbReference>
<dbReference type="SUPFAM" id="SSF46894">
    <property type="entry name" value="C-terminal effector domain of the bipartite response regulators"/>
    <property type="match status" value="1"/>
</dbReference>
<gene>
    <name evidence="2" type="ORF">C8J28_107124</name>
</gene>